<sequence>MAADNKKNKFEIADTQGRIRFFSLYMLLAVIGISVAGIAGIWGAAFTWYHIPIWAKMTIALVILFISQVGVGMAMFQERQGTWIGEGVALVHCAAVFISVTLLETTFYTGSSSYFYMWVCAVLILPGAYLLRSAASIIAYAGVVLYWAFMTGVSYSPGGCVMMWILLALAGPFYMLLRDHHDEVRLAIFSWAGTIAVFLAFGIAAGEAPYIPFLLFSALAGVVLLMGYAIDSRKAWGVPFRWLGRLAAVGALLVSCLPAAWDSVIRVAGFQWMNIAVTVLLLFFGAAIYGKALKRKLWSPALYALIPLLIGAETVLIRNGIAFSVPIFVSSIYIFFLGMFEVFQGVRFGKAHHLRWGLTIFIFIGAAVLMGSHVSPFAMVISFIVICAAGWQLQRFFRKKKVSFFQQARQKRHAKKDHTVTSVRQGINKKRRNHPVDSPYKSNAADITEQQEALPGWMTDAVNRESAALPHTETVSPKEPAVSTFVAPVFHGPDQIPLPDKKIFAEIKKEAKENKMKQTKKRSESVKTKPVTTSPWGTPASVKRKKQFTQSPWSKEGESKK</sequence>
<feature type="compositionally biased region" description="Basic and acidic residues" evidence="1">
    <location>
        <begin position="512"/>
        <end position="527"/>
    </location>
</feature>
<feature type="transmembrane region" description="Helical" evidence="2">
    <location>
        <begin position="114"/>
        <end position="131"/>
    </location>
</feature>
<evidence type="ECO:0000256" key="1">
    <source>
        <dbReference type="SAM" id="MobiDB-lite"/>
    </source>
</evidence>
<protein>
    <submittedName>
        <fullName evidence="4">Predicted membrane protein</fullName>
    </submittedName>
</protein>
<feature type="domain" description="DUF2157" evidence="3">
    <location>
        <begin position="21"/>
        <end position="135"/>
    </location>
</feature>
<feature type="region of interest" description="Disordered" evidence="1">
    <location>
        <begin position="512"/>
        <end position="561"/>
    </location>
</feature>
<dbReference type="Pfam" id="PF09925">
    <property type="entry name" value="DUF2157"/>
    <property type="match status" value="1"/>
</dbReference>
<feature type="transmembrane region" description="Helical" evidence="2">
    <location>
        <begin position="323"/>
        <end position="342"/>
    </location>
</feature>
<evidence type="ECO:0000313" key="5">
    <source>
        <dbReference type="Proteomes" id="UP000199309"/>
    </source>
</evidence>
<feature type="transmembrane region" description="Helical" evidence="2">
    <location>
        <begin position="161"/>
        <end position="177"/>
    </location>
</feature>
<keyword evidence="2" id="KW-0812">Transmembrane</keyword>
<feature type="transmembrane region" description="Helical" evidence="2">
    <location>
        <begin position="51"/>
        <end position="76"/>
    </location>
</feature>
<keyword evidence="2" id="KW-0472">Membrane</keyword>
<evidence type="ECO:0000259" key="3">
    <source>
        <dbReference type="Pfam" id="PF09925"/>
    </source>
</evidence>
<reference evidence="4 5" key="1">
    <citation type="submission" date="2016-10" db="EMBL/GenBank/DDBJ databases">
        <authorList>
            <person name="de Groot N.N."/>
        </authorList>
    </citation>
    <scope>NUCLEOTIDE SEQUENCE [LARGE SCALE GENOMIC DNA]</scope>
    <source>
        <strain evidence="4 5">DSM 16981</strain>
    </source>
</reference>
<keyword evidence="5" id="KW-1185">Reference proteome</keyword>
<feature type="transmembrane region" description="Helical" evidence="2">
    <location>
        <begin position="354"/>
        <end position="371"/>
    </location>
</feature>
<gene>
    <name evidence="4" type="ORF">SAMN05660299_01673</name>
</gene>
<proteinExistence type="predicted"/>
<feature type="transmembrane region" description="Helical" evidence="2">
    <location>
        <begin position="301"/>
        <end position="317"/>
    </location>
</feature>
<dbReference type="STRING" id="349095.SAMN05660299_01673"/>
<accession>A0A1G9WQN9</accession>
<dbReference type="EMBL" id="FNHQ01000015">
    <property type="protein sequence ID" value="SDM86719.1"/>
    <property type="molecule type" value="Genomic_DNA"/>
</dbReference>
<organism evidence="4 5">
    <name type="scientific">Megasphaera paucivorans</name>
    <dbReference type="NCBI Taxonomy" id="349095"/>
    <lineage>
        <taxon>Bacteria</taxon>
        <taxon>Bacillati</taxon>
        <taxon>Bacillota</taxon>
        <taxon>Negativicutes</taxon>
        <taxon>Veillonellales</taxon>
        <taxon>Veillonellaceae</taxon>
        <taxon>Megasphaera</taxon>
    </lineage>
</organism>
<feature type="transmembrane region" description="Helical" evidence="2">
    <location>
        <begin position="21"/>
        <end position="45"/>
    </location>
</feature>
<keyword evidence="2" id="KW-1133">Transmembrane helix</keyword>
<dbReference type="Proteomes" id="UP000199309">
    <property type="component" value="Unassembled WGS sequence"/>
</dbReference>
<dbReference type="RefSeq" id="WP_176762920.1">
    <property type="nucleotide sequence ID" value="NZ_FNHQ01000015.1"/>
</dbReference>
<feature type="transmembrane region" description="Helical" evidence="2">
    <location>
        <begin position="138"/>
        <end position="155"/>
    </location>
</feature>
<dbReference type="InterPro" id="IPR018677">
    <property type="entry name" value="DUF2157"/>
</dbReference>
<feature type="transmembrane region" description="Helical" evidence="2">
    <location>
        <begin position="242"/>
        <end position="261"/>
    </location>
</feature>
<feature type="transmembrane region" description="Helical" evidence="2">
    <location>
        <begin position="377"/>
        <end position="393"/>
    </location>
</feature>
<feature type="transmembrane region" description="Helical" evidence="2">
    <location>
        <begin position="267"/>
        <end position="289"/>
    </location>
</feature>
<feature type="transmembrane region" description="Helical" evidence="2">
    <location>
        <begin position="184"/>
        <end position="204"/>
    </location>
</feature>
<evidence type="ECO:0000313" key="4">
    <source>
        <dbReference type="EMBL" id="SDM86719.1"/>
    </source>
</evidence>
<evidence type="ECO:0000256" key="2">
    <source>
        <dbReference type="SAM" id="Phobius"/>
    </source>
</evidence>
<feature type="transmembrane region" description="Helical" evidence="2">
    <location>
        <begin position="210"/>
        <end position="230"/>
    </location>
</feature>
<dbReference type="AlphaFoldDB" id="A0A1G9WQN9"/>
<name>A0A1G9WQN9_9FIRM</name>
<feature type="transmembrane region" description="Helical" evidence="2">
    <location>
        <begin position="88"/>
        <end position="108"/>
    </location>
</feature>